<keyword evidence="1 3" id="KW-0732">Signal</keyword>
<feature type="signal peptide" evidence="3">
    <location>
        <begin position="1"/>
        <end position="23"/>
    </location>
</feature>
<evidence type="ECO:0000256" key="2">
    <source>
        <dbReference type="ARBA" id="ARBA00022764"/>
    </source>
</evidence>
<comment type="caution">
    <text evidence="4">The sequence shown here is derived from an EMBL/GenBank/DDBJ whole genome shotgun (WGS) entry which is preliminary data.</text>
</comment>
<keyword evidence="2" id="KW-0574">Periplasm</keyword>
<dbReference type="RefSeq" id="WP_151648358.1">
    <property type="nucleotide sequence ID" value="NZ_WBVY01000007.1"/>
</dbReference>
<gene>
    <name evidence="4" type="ORF">F9K94_21410</name>
</gene>
<evidence type="ECO:0000313" key="5">
    <source>
        <dbReference type="Proteomes" id="UP000460650"/>
    </source>
</evidence>
<dbReference type="EMBL" id="WBVY01000007">
    <property type="protein sequence ID" value="KAB2655117.1"/>
    <property type="molecule type" value="Genomic_DNA"/>
</dbReference>
<dbReference type="PANTHER" id="PTHR30222">
    <property type="entry name" value="SPERMIDINE/PUTRESCINE-BINDING PERIPLASMIC PROTEIN"/>
    <property type="match status" value="1"/>
</dbReference>
<dbReference type="Proteomes" id="UP000460650">
    <property type="component" value="Unassembled WGS sequence"/>
</dbReference>
<dbReference type="CDD" id="cd13589">
    <property type="entry name" value="PBP2_polyamine_RpCGA009"/>
    <property type="match status" value="1"/>
</dbReference>
<feature type="chain" id="PRO_5030958673" evidence="3">
    <location>
        <begin position="24"/>
        <end position="350"/>
    </location>
</feature>
<organism evidence="4 5">
    <name type="scientific">Brucella tritici</name>
    <dbReference type="NCBI Taxonomy" id="94626"/>
    <lineage>
        <taxon>Bacteria</taxon>
        <taxon>Pseudomonadati</taxon>
        <taxon>Pseudomonadota</taxon>
        <taxon>Alphaproteobacteria</taxon>
        <taxon>Hyphomicrobiales</taxon>
        <taxon>Brucellaceae</taxon>
        <taxon>Brucella/Ochrobactrum group</taxon>
        <taxon>Brucella</taxon>
    </lineage>
</organism>
<accession>A0A7V8B0W4</accession>
<evidence type="ECO:0000313" key="4">
    <source>
        <dbReference type="EMBL" id="KAB2655117.1"/>
    </source>
</evidence>
<evidence type="ECO:0000256" key="1">
    <source>
        <dbReference type="ARBA" id="ARBA00022729"/>
    </source>
</evidence>
<dbReference type="AlphaFoldDB" id="A0A7V8B0W4"/>
<name>A0A7V8B0W4_9HYPH</name>
<dbReference type="PANTHER" id="PTHR30222:SF2">
    <property type="entry name" value="ABC TRANSPORTER SUBSTRATE-BINDING PROTEIN"/>
    <property type="match status" value="1"/>
</dbReference>
<dbReference type="SUPFAM" id="SSF53850">
    <property type="entry name" value="Periplasmic binding protein-like II"/>
    <property type="match status" value="1"/>
</dbReference>
<proteinExistence type="predicted"/>
<evidence type="ECO:0000256" key="3">
    <source>
        <dbReference type="SAM" id="SignalP"/>
    </source>
</evidence>
<dbReference type="Gene3D" id="3.40.190.10">
    <property type="entry name" value="Periplasmic binding protein-like II"/>
    <property type="match status" value="2"/>
</dbReference>
<reference evidence="4 5" key="1">
    <citation type="submission" date="2019-09" db="EMBL/GenBank/DDBJ databases">
        <title>Taxonomic organization of the family Brucellaceae based on a phylogenomic approach.</title>
        <authorList>
            <person name="Leclercq S."/>
            <person name="Cloeckaert A."/>
            <person name="Zygmunt M.S."/>
        </authorList>
    </citation>
    <scope>NUCLEOTIDE SEQUENCE [LARGE SCALE GENOMIC DNA]</scope>
    <source>
        <strain evidence="4 5">TA93</strain>
    </source>
</reference>
<dbReference type="InterPro" id="IPR006059">
    <property type="entry name" value="SBP"/>
</dbReference>
<sequence>MLKKTYLSIFAAVPLMAPLSAHASESLVIANYGGAWAKTLDEVCVKPFSAETGITVTQSATDDSAAQIKVQQMTGNVLWDISPTEGSTLFIARDNNWLEPIDWKVVDPNSELIDQAKNEFAIGSVAYSTALGFRTDKLPAGETVKSWKDFWDTKKFPGPRSLRNSPVENLEFALIADGVEPADVYKVLDTPEGVDRAFKKLDEIKGDITVWWTSGQQPVQLLASGDVYYATAFNGRIGQLQADKVPVDYTFNGASLDVSYYSIQKGAKNPKAAMQFMKYCWNSPERLAKIAELMPYSGFNPKLFDKIDPSLANKLPTAPDNLSKQFFLNGSFWAKHRPEIQARWDEWILQ</sequence>
<dbReference type="Pfam" id="PF13416">
    <property type="entry name" value="SBP_bac_8"/>
    <property type="match status" value="1"/>
</dbReference>
<protein>
    <submittedName>
        <fullName evidence="4">ABC transporter substrate-binding protein</fullName>
    </submittedName>
</protein>